<name>A0A251SK79_HELAN</name>
<sequence length="169" mass="19507">MLLQSFIIDHHIFNSFEPMGISQIIKCALLAFTNSVLFGYAKKIQSQLQFFFLNCFINLQYLNHSYHTFTKLGSRLSRKCQSFKTQFINFENYVEKIDFSNNGLSGMLVCRYRVTSGEVLFIRGEIMSLAQRYMEESVTPVFASLLKSSILVFLFRLSAGTTRSRLAVF</sequence>
<evidence type="ECO:0000313" key="2">
    <source>
        <dbReference type="Proteomes" id="UP000215914"/>
    </source>
</evidence>
<dbReference type="InParanoid" id="A0A251SK79"/>
<reference evidence="2" key="1">
    <citation type="journal article" date="2017" name="Nature">
        <title>The sunflower genome provides insights into oil metabolism, flowering and Asterid evolution.</title>
        <authorList>
            <person name="Badouin H."/>
            <person name="Gouzy J."/>
            <person name="Grassa C.J."/>
            <person name="Murat F."/>
            <person name="Staton S.E."/>
            <person name="Cottret L."/>
            <person name="Lelandais-Briere C."/>
            <person name="Owens G.L."/>
            <person name="Carrere S."/>
            <person name="Mayjonade B."/>
            <person name="Legrand L."/>
            <person name="Gill N."/>
            <person name="Kane N.C."/>
            <person name="Bowers J.E."/>
            <person name="Hubner S."/>
            <person name="Bellec A."/>
            <person name="Berard A."/>
            <person name="Berges H."/>
            <person name="Blanchet N."/>
            <person name="Boniface M.C."/>
            <person name="Brunel D."/>
            <person name="Catrice O."/>
            <person name="Chaidir N."/>
            <person name="Claudel C."/>
            <person name="Donnadieu C."/>
            <person name="Faraut T."/>
            <person name="Fievet G."/>
            <person name="Helmstetter N."/>
            <person name="King M."/>
            <person name="Knapp S.J."/>
            <person name="Lai Z."/>
            <person name="Le Paslier M.C."/>
            <person name="Lippi Y."/>
            <person name="Lorenzon L."/>
            <person name="Mandel J.R."/>
            <person name="Marage G."/>
            <person name="Marchand G."/>
            <person name="Marquand E."/>
            <person name="Bret-Mestries E."/>
            <person name="Morien E."/>
            <person name="Nambeesan S."/>
            <person name="Nguyen T."/>
            <person name="Pegot-Espagnet P."/>
            <person name="Pouilly N."/>
            <person name="Raftis F."/>
            <person name="Sallet E."/>
            <person name="Schiex T."/>
            <person name="Thomas J."/>
            <person name="Vandecasteele C."/>
            <person name="Vares D."/>
            <person name="Vear F."/>
            <person name="Vautrin S."/>
            <person name="Crespi M."/>
            <person name="Mangin B."/>
            <person name="Burke J.M."/>
            <person name="Salse J."/>
            <person name="Munos S."/>
            <person name="Vincourt P."/>
            <person name="Rieseberg L.H."/>
            <person name="Langlade N.B."/>
        </authorList>
    </citation>
    <scope>NUCLEOTIDE SEQUENCE [LARGE SCALE GENOMIC DNA]</scope>
    <source>
        <strain evidence="2">cv. SF193</strain>
    </source>
</reference>
<proteinExistence type="predicted"/>
<evidence type="ECO:0000313" key="1">
    <source>
        <dbReference type="EMBL" id="OTF99018.1"/>
    </source>
</evidence>
<gene>
    <name evidence="1" type="ORF">HannXRQ_Chr14g0451991</name>
</gene>
<protein>
    <submittedName>
        <fullName evidence="1">Uncharacterized protein</fullName>
    </submittedName>
</protein>
<dbReference type="EMBL" id="CM007903">
    <property type="protein sequence ID" value="OTF99018.1"/>
    <property type="molecule type" value="Genomic_DNA"/>
</dbReference>
<accession>A0A251SK79</accession>
<dbReference type="AlphaFoldDB" id="A0A251SK79"/>
<dbReference type="Proteomes" id="UP000215914">
    <property type="component" value="Chromosome 14"/>
</dbReference>
<organism evidence="1 2">
    <name type="scientific">Helianthus annuus</name>
    <name type="common">Common sunflower</name>
    <dbReference type="NCBI Taxonomy" id="4232"/>
    <lineage>
        <taxon>Eukaryota</taxon>
        <taxon>Viridiplantae</taxon>
        <taxon>Streptophyta</taxon>
        <taxon>Embryophyta</taxon>
        <taxon>Tracheophyta</taxon>
        <taxon>Spermatophyta</taxon>
        <taxon>Magnoliopsida</taxon>
        <taxon>eudicotyledons</taxon>
        <taxon>Gunneridae</taxon>
        <taxon>Pentapetalae</taxon>
        <taxon>asterids</taxon>
        <taxon>campanulids</taxon>
        <taxon>Asterales</taxon>
        <taxon>Asteraceae</taxon>
        <taxon>Asteroideae</taxon>
        <taxon>Heliantheae alliance</taxon>
        <taxon>Heliantheae</taxon>
        <taxon>Helianthus</taxon>
    </lineage>
</organism>
<keyword evidence="2" id="KW-1185">Reference proteome</keyword>